<dbReference type="Proteomes" id="UP001419268">
    <property type="component" value="Unassembled WGS sequence"/>
</dbReference>
<gene>
    <name evidence="1" type="ORF">Scep_028564</name>
</gene>
<sequence>MVEFLDMSQIICSNRLGFEVFVFFRVQLGEIFDFRDFVLLDLVGVGSDD</sequence>
<accession>A0AAP0EDD9</accession>
<keyword evidence="2" id="KW-1185">Reference proteome</keyword>
<protein>
    <submittedName>
        <fullName evidence="1">Uncharacterized protein</fullName>
    </submittedName>
</protein>
<name>A0AAP0EDD9_9MAGN</name>
<organism evidence="1 2">
    <name type="scientific">Stephania cephalantha</name>
    <dbReference type="NCBI Taxonomy" id="152367"/>
    <lineage>
        <taxon>Eukaryota</taxon>
        <taxon>Viridiplantae</taxon>
        <taxon>Streptophyta</taxon>
        <taxon>Embryophyta</taxon>
        <taxon>Tracheophyta</taxon>
        <taxon>Spermatophyta</taxon>
        <taxon>Magnoliopsida</taxon>
        <taxon>Ranunculales</taxon>
        <taxon>Menispermaceae</taxon>
        <taxon>Menispermoideae</taxon>
        <taxon>Cissampelideae</taxon>
        <taxon>Stephania</taxon>
    </lineage>
</organism>
<comment type="caution">
    <text evidence="1">The sequence shown here is derived from an EMBL/GenBank/DDBJ whole genome shotgun (WGS) entry which is preliminary data.</text>
</comment>
<dbReference type="EMBL" id="JBBNAG010000012">
    <property type="protein sequence ID" value="KAK9089482.1"/>
    <property type="molecule type" value="Genomic_DNA"/>
</dbReference>
<reference evidence="1 2" key="1">
    <citation type="submission" date="2024-01" db="EMBL/GenBank/DDBJ databases">
        <title>Genome assemblies of Stephania.</title>
        <authorList>
            <person name="Yang L."/>
        </authorList>
    </citation>
    <scope>NUCLEOTIDE SEQUENCE [LARGE SCALE GENOMIC DNA]</scope>
    <source>
        <strain evidence="1">JXDWG</strain>
        <tissue evidence="1">Leaf</tissue>
    </source>
</reference>
<evidence type="ECO:0000313" key="1">
    <source>
        <dbReference type="EMBL" id="KAK9089482.1"/>
    </source>
</evidence>
<proteinExistence type="predicted"/>
<dbReference type="AlphaFoldDB" id="A0AAP0EDD9"/>
<evidence type="ECO:0000313" key="2">
    <source>
        <dbReference type="Proteomes" id="UP001419268"/>
    </source>
</evidence>